<evidence type="ECO:0000313" key="2">
    <source>
        <dbReference type="EMBL" id="EKC45243.1"/>
    </source>
</evidence>
<gene>
    <name evidence="2" type="ORF">LEA_20321</name>
</gene>
<proteinExistence type="predicted"/>
<accession>K1RIF6</accession>
<reference evidence="2" key="1">
    <citation type="journal article" date="2013" name="Environ. Microbiol.">
        <title>Microbiota from the distal guts of lean and obese adolescents exhibit partial functional redundancy besides clear differences in community structure.</title>
        <authorList>
            <person name="Ferrer M."/>
            <person name="Ruiz A."/>
            <person name="Lanza F."/>
            <person name="Haange S.B."/>
            <person name="Oberbach A."/>
            <person name="Till H."/>
            <person name="Bargiela R."/>
            <person name="Campoy C."/>
            <person name="Segura M.T."/>
            <person name="Richter M."/>
            <person name="von Bergen M."/>
            <person name="Seifert J."/>
            <person name="Suarez A."/>
        </authorList>
    </citation>
    <scope>NUCLEOTIDE SEQUENCE</scope>
</reference>
<feature type="domain" description="DUF5106" evidence="1">
    <location>
        <begin position="1"/>
        <end position="57"/>
    </location>
</feature>
<organism evidence="2">
    <name type="scientific">human gut metagenome</name>
    <dbReference type="NCBI Taxonomy" id="408170"/>
    <lineage>
        <taxon>unclassified sequences</taxon>
        <taxon>metagenomes</taxon>
        <taxon>organismal metagenomes</taxon>
    </lineage>
</organism>
<dbReference type="InterPro" id="IPR033395">
    <property type="entry name" value="DUF5106"/>
</dbReference>
<evidence type="ECO:0000259" key="1">
    <source>
        <dbReference type="Pfam" id="PF17127"/>
    </source>
</evidence>
<sequence length="101" mass="11654">MLDYFAMLADEVLHDPNSPLRNDEFYIPVLQAVLAAPWYDAYERLAPEYALKMAMQNRVGQPANDFTFERITGERGSLYGLRSEYETDKPIYYEFTSCPAA</sequence>
<dbReference type="EMBL" id="AJWY01013966">
    <property type="protein sequence ID" value="EKC45243.1"/>
    <property type="molecule type" value="Genomic_DNA"/>
</dbReference>
<comment type="caution">
    <text evidence="2">The sequence shown here is derived from an EMBL/GenBank/DDBJ whole genome shotgun (WGS) entry which is preliminary data.</text>
</comment>
<dbReference type="AlphaFoldDB" id="K1RIF6"/>
<protein>
    <recommendedName>
        <fullName evidence="1">DUF5106 domain-containing protein</fullName>
    </recommendedName>
</protein>
<dbReference type="Pfam" id="PF17127">
    <property type="entry name" value="DUF5106"/>
    <property type="match status" value="1"/>
</dbReference>
<name>K1RIF6_9ZZZZ</name>
<feature type="non-terminal residue" evidence="2">
    <location>
        <position position="101"/>
    </location>
</feature>